<keyword evidence="4 5" id="KW-0472">Membrane</keyword>
<dbReference type="InterPro" id="IPR009915">
    <property type="entry name" value="NnrU_dom"/>
</dbReference>
<protein>
    <submittedName>
        <fullName evidence="7">NnrU family protein</fullName>
    </submittedName>
</protein>
<feature type="domain" description="NnrU" evidence="6">
    <location>
        <begin position="3"/>
        <end position="189"/>
    </location>
</feature>
<comment type="subcellular location">
    <subcellularLocation>
        <location evidence="1">Membrane</location>
        <topology evidence="1">Multi-pass membrane protein</topology>
    </subcellularLocation>
</comment>
<feature type="transmembrane region" description="Helical" evidence="5">
    <location>
        <begin position="40"/>
        <end position="59"/>
    </location>
</feature>
<dbReference type="RefSeq" id="WP_114130808.1">
    <property type="nucleotide sequence ID" value="NZ_CP068435.1"/>
</dbReference>
<proteinExistence type="predicted"/>
<evidence type="ECO:0000259" key="6">
    <source>
        <dbReference type="Pfam" id="PF07298"/>
    </source>
</evidence>
<evidence type="ECO:0000256" key="1">
    <source>
        <dbReference type="ARBA" id="ARBA00004141"/>
    </source>
</evidence>
<evidence type="ECO:0000256" key="5">
    <source>
        <dbReference type="SAM" id="Phobius"/>
    </source>
</evidence>
<sequence length="192" mass="20353">MTVLVLGLLIFLAGHSVRMVADPWRTAQIARLGPGRWKGLYTLVSIAGLALVVWGYGLASAHPVVVWTPPVWGRYVAALLTVLAFVLIAAAYVPGNRIKAALGHPMLAGVQAWALGHLLANGTLAAVVLFGAFLAWAVADFVSARRRDREAGTTYPTGTPARDATVVVVGLAGWALFGFVLHEWMTGVRAFG</sequence>
<feature type="transmembrane region" description="Helical" evidence="5">
    <location>
        <begin position="113"/>
        <end position="139"/>
    </location>
</feature>
<accession>A0A367PQ94</accession>
<organism evidence="7 8">
    <name type="scientific">Cupriavidus necator</name>
    <name type="common">Alcaligenes eutrophus</name>
    <name type="synonym">Ralstonia eutropha</name>
    <dbReference type="NCBI Taxonomy" id="106590"/>
    <lineage>
        <taxon>Bacteria</taxon>
        <taxon>Pseudomonadati</taxon>
        <taxon>Pseudomonadota</taxon>
        <taxon>Betaproteobacteria</taxon>
        <taxon>Burkholderiales</taxon>
        <taxon>Burkholderiaceae</taxon>
        <taxon>Cupriavidus</taxon>
    </lineage>
</organism>
<keyword evidence="3 5" id="KW-1133">Transmembrane helix</keyword>
<name>A0A367PQ94_CUPNE</name>
<evidence type="ECO:0000313" key="7">
    <source>
        <dbReference type="EMBL" id="RCJ09783.1"/>
    </source>
</evidence>
<evidence type="ECO:0000256" key="2">
    <source>
        <dbReference type="ARBA" id="ARBA00022692"/>
    </source>
</evidence>
<dbReference type="Pfam" id="PF07298">
    <property type="entry name" value="NnrU"/>
    <property type="match status" value="1"/>
</dbReference>
<evidence type="ECO:0000313" key="8">
    <source>
        <dbReference type="Proteomes" id="UP000253501"/>
    </source>
</evidence>
<feature type="transmembrane region" description="Helical" evidence="5">
    <location>
        <begin position="71"/>
        <end position="93"/>
    </location>
</feature>
<gene>
    <name evidence="7" type="ORF">DDK22_03960</name>
</gene>
<keyword evidence="2 5" id="KW-0812">Transmembrane</keyword>
<dbReference type="EMBL" id="QDHA01000008">
    <property type="protein sequence ID" value="RCJ09783.1"/>
    <property type="molecule type" value="Genomic_DNA"/>
</dbReference>
<evidence type="ECO:0000256" key="3">
    <source>
        <dbReference type="ARBA" id="ARBA00022989"/>
    </source>
</evidence>
<dbReference type="Proteomes" id="UP000253501">
    <property type="component" value="Unassembled WGS sequence"/>
</dbReference>
<comment type="caution">
    <text evidence="7">The sequence shown here is derived from an EMBL/GenBank/DDBJ whole genome shotgun (WGS) entry which is preliminary data.</text>
</comment>
<dbReference type="AlphaFoldDB" id="A0A367PQ94"/>
<dbReference type="GO" id="GO:0016020">
    <property type="term" value="C:membrane"/>
    <property type="evidence" value="ECO:0007669"/>
    <property type="project" value="UniProtKB-SubCell"/>
</dbReference>
<evidence type="ECO:0000256" key="4">
    <source>
        <dbReference type="ARBA" id="ARBA00023136"/>
    </source>
</evidence>
<reference evidence="7 8" key="1">
    <citation type="submission" date="2018-04" db="EMBL/GenBank/DDBJ databases">
        <title>Cupriavidus necator CR12 genome sequencing and assembly.</title>
        <authorList>
            <person name="Ben Fekih I."/>
            <person name="Mazhar H.S."/>
            <person name="Bello S.K."/>
            <person name="Rensing C."/>
        </authorList>
    </citation>
    <scope>NUCLEOTIDE SEQUENCE [LARGE SCALE GENOMIC DNA]</scope>
    <source>
        <strain evidence="7 8">CR12</strain>
    </source>
</reference>